<dbReference type="GO" id="GO:0003677">
    <property type="term" value="F:DNA binding"/>
    <property type="evidence" value="ECO:0007669"/>
    <property type="project" value="UniProtKB-KW"/>
</dbReference>
<keyword evidence="1" id="KW-0805">Transcription regulation</keyword>
<dbReference type="SUPFAM" id="SSF48008">
    <property type="entry name" value="GntR ligand-binding domain-like"/>
    <property type="match status" value="1"/>
</dbReference>
<accession>A0A378TJG6</accession>
<dbReference type="AlphaFoldDB" id="A0A378TJG6"/>
<keyword evidence="3" id="KW-0804">Transcription</keyword>
<keyword evidence="2" id="KW-0238">DNA-binding</keyword>
<dbReference type="InterPro" id="IPR000524">
    <property type="entry name" value="Tscrpt_reg_HTH_GntR"/>
</dbReference>
<keyword evidence="6" id="KW-1185">Reference proteome</keyword>
<dbReference type="SUPFAM" id="SSF46785">
    <property type="entry name" value="Winged helix' DNA-binding domain"/>
    <property type="match status" value="1"/>
</dbReference>
<dbReference type="Proteomes" id="UP000254978">
    <property type="component" value="Unassembled WGS sequence"/>
</dbReference>
<evidence type="ECO:0000256" key="2">
    <source>
        <dbReference type="ARBA" id="ARBA00023125"/>
    </source>
</evidence>
<dbReference type="SMART" id="SM00895">
    <property type="entry name" value="FCD"/>
    <property type="match status" value="1"/>
</dbReference>
<dbReference type="PANTHER" id="PTHR43537">
    <property type="entry name" value="TRANSCRIPTIONAL REGULATOR, GNTR FAMILY"/>
    <property type="match status" value="1"/>
</dbReference>
<evidence type="ECO:0000313" key="6">
    <source>
        <dbReference type="Proteomes" id="UP000254978"/>
    </source>
</evidence>
<dbReference type="PRINTS" id="PR00035">
    <property type="entry name" value="HTHGNTR"/>
</dbReference>
<dbReference type="Gene3D" id="1.20.120.530">
    <property type="entry name" value="GntR ligand-binding domain-like"/>
    <property type="match status" value="1"/>
</dbReference>
<protein>
    <submittedName>
        <fullName evidence="5">GntR family transcriptional regulator</fullName>
    </submittedName>
</protein>
<dbReference type="PROSITE" id="PS50949">
    <property type="entry name" value="HTH_GNTR"/>
    <property type="match status" value="1"/>
</dbReference>
<dbReference type="InterPro" id="IPR011711">
    <property type="entry name" value="GntR_C"/>
</dbReference>
<dbReference type="CDD" id="cd07377">
    <property type="entry name" value="WHTH_GntR"/>
    <property type="match status" value="1"/>
</dbReference>
<dbReference type="Pfam" id="PF00392">
    <property type="entry name" value="GntR"/>
    <property type="match status" value="1"/>
</dbReference>
<dbReference type="PANTHER" id="PTHR43537:SF5">
    <property type="entry name" value="UXU OPERON TRANSCRIPTIONAL REGULATOR"/>
    <property type="match status" value="1"/>
</dbReference>
<evidence type="ECO:0000256" key="1">
    <source>
        <dbReference type="ARBA" id="ARBA00023015"/>
    </source>
</evidence>
<dbReference type="GO" id="GO:0003700">
    <property type="term" value="F:DNA-binding transcription factor activity"/>
    <property type="evidence" value="ECO:0007669"/>
    <property type="project" value="InterPro"/>
</dbReference>
<sequence length="221" mass="24344">MHNGLTETPAERSPLSELSDAIFDLIVLGTYQPGEKLNELELAERFGVSRTPVREALQTLSSSGVIAIERHKGARVVDYSQDSIESMYSARSMMEPYAARLASEVMGDGDIAALRRLAEDMYAKVTQDPSIPEIAALNNAFHTSILAHCPNSRVAEMTTSMLKPLVASRTFRGYSDSQLLRSALHHLEIVDAIAHHDPEWVESIMRAHIRAGYHSVLTGTV</sequence>
<gene>
    <name evidence="5" type="primary">csiR_5</name>
    <name evidence="5" type="ORF">NCTC10821_03866</name>
</gene>
<evidence type="ECO:0000313" key="5">
    <source>
        <dbReference type="EMBL" id="STZ60327.1"/>
    </source>
</evidence>
<reference evidence="5 6" key="1">
    <citation type="submission" date="2018-06" db="EMBL/GenBank/DDBJ databases">
        <authorList>
            <consortium name="Pathogen Informatics"/>
            <person name="Doyle S."/>
        </authorList>
    </citation>
    <scope>NUCLEOTIDE SEQUENCE [LARGE SCALE GENOMIC DNA]</scope>
    <source>
        <strain evidence="5 6">NCTC10821</strain>
    </source>
</reference>
<dbReference type="Pfam" id="PF07729">
    <property type="entry name" value="FCD"/>
    <property type="match status" value="1"/>
</dbReference>
<dbReference type="InterPro" id="IPR036390">
    <property type="entry name" value="WH_DNA-bd_sf"/>
</dbReference>
<dbReference type="Gene3D" id="1.10.10.10">
    <property type="entry name" value="Winged helix-like DNA-binding domain superfamily/Winged helix DNA-binding domain"/>
    <property type="match status" value="1"/>
</dbReference>
<evidence type="ECO:0000259" key="4">
    <source>
        <dbReference type="PROSITE" id="PS50949"/>
    </source>
</evidence>
<name>A0A378TJG6_9MYCO</name>
<organism evidence="5 6">
    <name type="scientific">Mycolicibacterium tokaiense</name>
    <dbReference type="NCBI Taxonomy" id="39695"/>
    <lineage>
        <taxon>Bacteria</taxon>
        <taxon>Bacillati</taxon>
        <taxon>Actinomycetota</taxon>
        <taxon>Actinomycetes</taxon>
        <taxon>Mycobacteriales</taxon>
        <taxon>Mycobacteriaceae</taxon>
        <taxon>Mycolicibacterium</taxon>
    </lineage>
</organism>
<feature type="domain" description="HTH gntR-type" evidence="4">
    <location>
        <begin position="12"/>
        <end position="79"/>
    </location>
</feature>
<evidence type="ECO:0000256" key="3">
    <source>
        <dbReference type="ARBA" id="ARBA00023163"/>
    </source>
</evidence>
<dbReference type="EMBL" id="UGQT01000001">
    <property type="protein sequence ID" value="STZ60327.1"/>
    <property type="molecule type" value="Genomic_DNA"/>
</dbReference>
<dbReference type="SMART" id="SM00345">
    <property type="entry name" value="HTH_GNTR"/>
    <property type="match status" value="1"/>
</dbReference>
<dbReference type="InterPro" id="IPR008920">
    <property type="entry name" value="TF_FadR/GntR_C"/>
</dbReference>
<dbReference type="InterPro" id="IPR036388">
    <property type="entry name" value="WH-like_DNA-bd_sf"/>
</dbReference>
<proteinExistence type="predicted"/>